<feature type="signal peptide" evidence="1">
    <location>
        <begin position="1"/>
        <end position="25"/>
    </location>
</feature>
<protein>
    <submittedName>
        <fullName evidence="2">Uncharacterized protein</fullName>
    </submittedName>
</protein>
<name>A0A507CWG4_9FUNG</name>
<reference evidence="2 3" key="1">
    <citation type="journal article" date="2019" name="Sci. Rep.">
        <title>Comparative genomics of chytrid fungi reveal insights into the obligate biotrophic and pathogenic lifestyle of Synchytrium endobioticum.</title>
        <authorList>
            <person name="van de Vossenberg B.T.L.H."/>
            <person name="Warris S."/>
            <person name="Nguyen H.D.T."/>
            <person name="van Gent-Pelzer M.P.E."/>
            <person name="Joly D.L."/>
            <person name="van de Geest H.C."/>
            <person name="Bonants P.J.M."/>
            <person name="Smith D.S."/>
            <person name="Levesque C.A."/>
            <person name="van der Lee T.A.J."/>
        </authorList>
    </citation>
    <scope>NUCLEOTIDE SEQUENCE [LARGE SCALE GENOMIC DNA]</scope>
    <source>
        <strain evidence="2 3">LEV6574</strain>
    </source>
</reference>
<gene>
    <name evidence="2" type="ORF">SeLEV6574_g04995</name>
</gene>
<dbReference type="AlphaFoldDB" id="A0A507CWG4"/>
<feature type="non-terminal residue" evidence="2">
    <location>
        <position position="120"/>
    </location>
</feature>
<accession>A0A507CWG4</accession>
<dbReference type="Proteomes" id="UP000320475">
    <property type="component" value="Unassembled WGS sequence"/>
</dbReference>
<comment type="caution">
    <text evidence="2">The sequence shown here is derived from an EMBL/GenBank/DDBJ whole genome shotgun (WGS) entry which is preliminary data.</text>
</comment>
<keyword evidence="1" id="KW-0732">Signal</keyword>
<evidence type="ECO:0000313" key="3">
    <source>
        <dbReference type="Proteomes" id="UP000320475"/>
    </source>
</evidence>
<organism evidence="2 3">
    <name type="scientific">Synchytrium endobioticum</name>
    <dbReference type="NCBI Taxonomy" id="286115"/>
    <lineage>
        <taxon>Eukaryota</taxon>
        <taxon>Fungi</taxon>
        <taxon>Fungi incertae sedis</taxon>
        <taxon>Chytridiomycota</taxon>
        <taxon>Chytridiomycota incertae sedis</taxon>
        <taxon>Chytridiomycetes</taxon>
        <taxon>Synchytriales</taxon>
        <taxon>Synchytriaceae</taxon>
        <taxon>Synchytrium</taxon>
    </lineage>
</organism>
<feature type="chain" id="PRO_5021232382" evidence="1">
    <location>
        <begin position="26"/>
        <end position="120"/>
    </location>
</feature>
<evidence type="ECO:0000313" key="2">
    <source>
        <dbReference type="EMBL" id="TPX43539.1"/>
    </source>
</evidence>
<evidence type="ECO:0000256" key="1">
    <source>
        <dbReference type="SAM" id="SignalP"/>
    </source>
</evidence>
<dbReference type="VEuPathDB" id="FungiDB:SeMB42_g06208"/>
<proteinExistence type="predicted"/>
<dbReference type="EMBL" id="QEAM01000219">
    <property type="protein sequence ID" value="TPX43539.1"/>
    <property type="molecule type" value="Genomic_DNA"/>
</dbReference>
<sequence length="120" mass="12971">MTQMRPLRALAASACLLSLLVLASALKGADSAAPVSTQPSLVHGRPTVEKAAATFMLHLANQLAIHQHANRLDKRNLKDDVMQLVDDLKTLCQNTFHEIAPGWGRGFRKYGPMMIAGGIV</sequence>